<name>A0AAN7C0B9_9PEZI</name>
<sequence length="237" mass="27071">ISLILAGSCEQRYPELHSAFQTLRETCPRLAAAYDPYFGGDGTQPEGDISSAEIEADRSHKNPLALHGLPQSWARTRRDPLLRVLSPQKEPKDSEFIRLLRRAFSNDYGRQAVIWGNKILQWAEKVSFAVRERSVRRVFTVGDFIKVQDEDGTDSFARLDGLFTFHQTGKTYLFAVLTFAVPRTENPTREGILECPIYDMTDRRGIVGLPSILPDQVWLVRRGEGSYVYINHDIYFM</sequence>
<reference evidence="1" key="2">
    <citation type="submission" date="2023-05" db="EMBL/GenBank/DDBJ databases">
        <authorList>
            <consortium name="Lawrence Berkeley National Laboratory"/>
            <person name="Steindorff A."/>
            <person name="Hensen N."/>
            <person name="Bonometti L."/>
            <person name="Westerberg I."/>
            <person name="Brannstrom I.O."/>
            <person name="Guillou S."/>
            <person name="Cros-Aarteil S."/>
            <person name="Calhoun S."/>
            <person name="Haridas S."/>
            <person name="Kuo A."/>
            <person name="Mondo S."/>
            <person name="Pangilinan J."/>
            <person name="Riley R."/>
            <person name="Labutti K."/>
            <person name="Andreopoulos B."/>
            <person name="Lipzen A."/>
            <person name="Chen C."/>
            <person name="Yanf M."/>
            <person name="Daum C."/>
            <person name="Ng V."/>
            <person name="Clum A."/>
            <person name="Ohm R."/>
            <person name="Martin F."/>
            <person name="Silar P."/>
            <person name="Natvig D."/>
            <person name="Lalanne C."/>
            <person name="Gautier V."/>
            <person name="Ament-Velasquez S.L."/>
            <person name="Kruys A."/>
            <person name="Hutchinson M.I."/>
            <person name="Powell A.J."/>
            <person name="Barry K."/>
            <person name="Miller A.N."/>
            <person name="Grigoriev I.V."/>
            <person name="Debuchy R."/>
            <person name="Gladieux P."/>
            <person name="Thoren M.H."/>
            <person name="Johannesson H."/>
        </authorList>
    </citation>
    <scope>NUCLEOTIDE SEQUENCE</scope>
    <source>
        <strain evidence="1">CBS 532.94</strain>
    </source>
</reference>
<protein>
    <submittedName>
        <fullName evidence="1">Uncharacterized protein</fullName>
    </submittedName>
</protein>
<evidence type="ECO:0000313" key="1">
    <source>
        <dbReference type="EMBL" id="KAK4232782.1"/>
    </source>
</evidence>
<dbReference type="EMBL" id="MU860893">
    <property type="protein sequence ID" value="KAK4232782.1"/>
    <property type="molecule type" value="Genomic_DNA"/>
</dbReference>
<accession>A0AAN7C0B9</accession>
<reference evidence="1" key="1">
    <citation type="journal article" date="2023" name="Mol. Phylogenet. Evol.">
        <title>Genome-scale phylogeny and comparative genomics of the fungal order Sordariales.</title>
        <authorList>
            <person name="Hensen N."/>
            <person name="Bonometti L."/>
            <person name="Westerberg I."/>
            <person name="Brannstrom I.O."/>
            <person name="Guillou S."/>
            <person name="Cros-Aarteil S."/>
            <person name="Calhoun S."/>
            <person name="Haridas S."/>
            <person name="Kuo A."/>
            <person name="Mondo S."/>
            <person name="Pangilinan J."/>
            <person name="Riley R."/>
            <person name="LaButti K."/>
            <person name="Andreopoulos B."/>
            <person name="Lipzen A."/>
            <person name="Chen C."/>
            <person name="Yan M."/>
            <person name="Daum C."/>
            <person name="Ng V."/>
            <person name="Clum A."/>
            <person name="Steindorff A."/>
            <person name="Ohm R.A."/>
            <person name="Martin F."/>
            <person name="Silar P."/>
            <person name="Natvig D.O."/>
            <person name="Lalanne C."/>
            <person name="Gautier V."/>
            <person name="Ament-Velasquez S.L."/>
            <person name="Kruys A."/>
            <person name="Hutchinson M.I."/>
            <person name="Powell A.J."/>
            <person name="Barry K."/>
            <person name="Miller A.N."/>
            <person name="Grigoriev I.V."/>
            <person name="Debuchy R."/>
            <person name="Gladieux P."/>
            <person name="Hiltunen Thoren M."/>
            <person name="Johannesson H."/>
        </authorList>
    </citation>
    <scope>NUCLEOTIDE SEQUENCE</scope>
    <source>
        <strain evidence="1">CBS 532.94</strain>
    </source>
</reference>
<organism evidence="1 2">
    <name type="scientific">Achaetomium macrosporum</name>
    <dbReference type="NCBI Taxonomy" id="79813"/>
    <lineage>
        <taxon>Eukaryota</taxon>
        <taxon>Fungi</taxon>
        <taxon>Dikarya</taxon>
        <taxon>Ascomycota</taxon>
        <taxon>Pezizomycotina</taxon>
        <taxon>Sordariomycetes</taxon>
        <taxon>Sordariomycetidae</taxon>
        <taxon>Sordariales</taxon>
        <taxon>Chaetomiaceae</taxon>
        <taxon>Achaetomium</taxon>
    </lineage>
</organism>
<proteinExistence type="predicted"/>
<feature type="non-terminal residue" evidence="1">
    <location>
        <position position="1"/>
    </location>
</feature>
<keyword evidence="2" id="KW-1185">Reference proteome</keyword>
<gene>
    <name evidence="1" type="ORF">C8A03DRAFT_19998</name>
</gene>
<dbReference type="Proteomes" id="UP001303760">
    <property type="component" value="Unassembled WGS sequence"/>
</dbReference>
<evidence type="ECO:0000313" key="2">
    <source>
        <dbReference type="Proteomes" id="UP001303760"/>
    </source>
</evidence>
<dbReference type="AlphaFoldDB" id="A0AAN7C0B9"/>
<comment type="caution">
    <text evidence="1">The sequence shown here is derived from an EMBL/GenBank/DDBJ whole genome shotgun (WGS) entry which is preliminary data.</text>
</comment>